<dbReference type="PANTHER" id="PTHR23053">
    <property type="entry name" value="DLEC1 DELETED IN LUNG AND ESOPHAGEAL CANCER 1"/>
    <property type="match status" value="1"/>
</dbReference>
<dbReference type="SUPFAM" id="SSF47473">
    <property type="entry name" value="EF-hand"/>
    <property type="match status" value="1"/>
</dbReference>
<dbReference type="Proteomes" id="UP001642484">
    <property type="component" value="Unassembled WGS sequence"/>
</dbReference>
<dbReference type="InterPro" id="IPR011992">
    <property type="entry name" value="EF-hand-dom_pair"/>
</dbReference>
<keyword evidence="5" id="KW-0969">Cilium</keyword>
<comment type="subcellular location">
    <subcellularLocation>
        <location evidence="1">Cell projection</location>
        <location evidence="1">Cilium</location>
    </subcellularLocation>
    <subcellularLocation>
        <location evidence="2">Cytoplasm</location>
    </subcellularLocation>
</comment>
<keyword evidence="10" id="KW-1185">Reference proteome</keyword>
<evidence type="ECO:0000256" key="5">
    <source>
        <dbReference type="ARBA" id="ARBA00023069"/>
    </source>
</evidence>
<organism evidence="9 10">
    <name type="scientific">Durusdinium trenchii</name>
    <dbReference type="NCBI Taxonomy" id="1381693"/>
    <lineage>
        <taxon>Eukaryota</taxon>
        <taxon>Sar</taxon>
        <taxon>Alveolata</taxon>
        <taxon>Dinophyceae</taxon>
        <taxon>Suessiales</taxon>
        <taxon>Symbiodiniaceae</taxon>
        <taxon>Durusdinium</taxon>
    </lineage>
</organism>
<dbReference type="InterPro" id="IPR053879">
    <property type="entry name" value="HYDIN_VesB_CFA65-like_Ig"/>
</dbReference>
<keyword evidence="4" id="KW-0106">Calcium</keyword>
<keyword evidence="6" id="KW-0966">Cell projection</keyword>
<evidence type="ECO:0000259" key="8">
    <source>
        <dbReference type="Pfam" id="PF22544"/>
    </source>
</evidence>
<name>A0ABP0RH49_9DINO</name>
<evidence type="ECO:0000256" key="7">
    <source>
        <dbReference type="SAM" id="MobiDB-lite"/>
    </source>
</evidence>
<dbReference type="CDD" id="cd21505">
    <property type="entry name" value="PPP2R3C"/>
    <property type="match status" value="1"/>
</dbReference>
<evidence type="ECO:0000256" key="4">
    <source>
        <dbReference type="ARBA" id="ARBA00022837"/>
    </source>
</evidence>
<keyword evidence="3" id="KW-0963">Cytoplasm</keyword>
<evidence type="ECO:0000256" key="2">
    <source>
        <dbReference type="ARBA" id="ARBA00004496"/>
    </source>
</evidence>
<feature type="region of interest" description="Disordered" evidence="7">
    <location>
        <begin position="1"/>
        <end position="30"/>
    </location>
</feature>
<evidence type="ECO:0000313" key="9">
    <source>
        <dbReference type="EMBL" id="CAK9098556.1"/>
    </source>
</evidence>
<evidence type="ECO:0000256" key="3">
    <source>
        <dbReference type="ARBA" id="ARBA00022490"/>
    </source>
</evidence>
<dbReference type="Gene3D" id="2.60.40.10">
    <property type="entry name" value="Immunoglobulins"/>
    <property type="match status" value="5"/>
</dbReference>
<dbReference type="Gene3D" id="1.10.238.10">
    <property type="entry name" value="EF-hand"/>
    <property type="match status" value="1"/>
</dbReference>
<evidence type="ECO:0000313" key="10">
    <source>
        <dbReference type="Proteomes" id="UP001642484"/>
    </source>
</evidence>
<dbReference type="InterPro" id="IPR013783">
    <property type="entry name" value="Ig-like_fold"/>
</dbReference>
<accession>A0ABP0RH49</accession>
<dbReference type="Gene3D" id="1.10.238.220">
    <property type="match status" value="1"/>
</dbReference>
<proteinExistence type="predicted"/>
<dbReference type="Pfam" id="PF22544">
    <property type="entry name" value="HYDIN_VesB_CFA65-like_Ig"/>
    <property type="match status" value="1"/>
</dbReference>
<sequence length="1610" mass="181840">MEMAEDWGEERRAQPRSSVERIEPSRGCTKESVAAEAAFRELQELEREKEEQRCPSLRSIPRFFQRKAAPLDESTSLRPRVLREARSRLLQRKTSKELLDEEDLHTILGLLKEQGSVTRAPDHSEVEVIDYNGFYKVRQELLKRGERFKQYFEPSHFLKFPRDPAGRIAIVPFFTFVVRRVNLSQTRVQLSYYDALGCGYLREKDMENFIFEMIPTMPQLNTLQEEFYPFYVFTAVRKFFFYLDPKRTGRVRIRDLLSSPILPELYELRQEHPLGDAEHNWFSMQSALKVYDAYLFLDNDQNGMLSRNELARFGSGMLTDVFIDRVFEEYQTYRDAETGEREMDYKTFLDFVLAMENKGTPQAVRYFWKLLDIHHTGCIDGFVINYFFRAIVKVLRQIKGSEIASVDDVKDEIFDMVRSKTTGIITLDDLLHCSQGGTVLSMLFDAAAFWLYDNRESLLMEQDGFLVKVPTSMSDEVVGRHGPDPPFDPVMSRAALSLERNRVPPGAPSVSKMMNSIILILIASERCLGGCGFRFDVTRLQAISLPSLFPNAQGGNVWGGLEKRAWRTVGYPSETLRRNETEQRFDDSTAVRRQKSIKRTPSQLLLEKQQAGVGIWWPELIQFWDLEFSLVQSMLAKPKWGALGRLEPVAVAWSLITGFQDLARFSNHTTCGDPKTSESSVVPVDQPLFRRSTSRSTPVEWSPQSWFEWSMVHEVIVVTVVVFRNSGLLGCVRSGAQKPKFRKELVTNLTSFEEEHLRILSRVHDMGILSIDLVRKKDMPQTVPAYPVAGTQPVPPPASVHPPVVAFVEFEGLQTYETMVTLRNQDNVARRVKVCPPDSPFFEWESSVLMGLALCHLRLLPARRVAKGGTVASSDVSRDKALAFGAWMSCTIAPGMEVSYVVRFKPDARIDYSYDLKVVQSSDLGIASRSLLVECGEVTEREEFSVPIRASGGSALLDFPDVGRPDVRDVIDFGDECIVGYQVNCANCERTVLVRNVGDRASKLLCRTTEPFSIDVPDGFLEEGASCQVSVFFTPSRAERYECDLQIKYGELEAVATLRGQARNAEVSLSHSLLLIEDTYVGLESQGVVTIRNDSDVPIDFSWRLFSSTVEEAQHRLALHRQLKTEEMDELLYMQQANLSEDEESESGSDGERRRVRRERKVTKLLGRKYDSIMKAVEEDPMLFRDAIFKIEPLCGRLWPQTQVTCACCFLPKDALVYCATAFLSAVGQEDRAPLVLKGLGIGPKATFSYDELDVGNVFVESAHRYEVQLLNQGDIEFDFRLVHREGKFAPRFKFTPDHGTIAVGGQCEIVVDFKPKELGPFHEAVTLAFRGTSVRPKFRGPERAQHAGHRGVGRKVPGPTVTFDPDRSNLRQRQNPSPDTLYTSTFRGLMEIGELRVPCYYTLTVKGDEAPPNNEFEIIPSRGTLLPNCAQRIQVDFISQTEKKYDMRLSVDLEGVGKELLSIPMFAQCAVPTVSFEPHGCLNYGDVFIRYPFHQSLYLHNTSAQALGLDLMCAASAGSRKSDGADCFCLQQKGSFFEVCPEALEVQGWLSPSEVGTVPPCASHVITVTLTAHTAGPLRIPMYVKIVGREVPFPLVVRPPFSGSPSLTP</sequence>
<dbReference type="EMBL" id="CAXAMN010025818">
    <property type="protein sequence ID" value="CAK9098556.1"/>
    <property type="molecule type" value="Genomic_DNA"/>
</dbReference>
<feature type="domain" description="HYDIN/VesB/CFA65-like Ig-like" evidence="8">
    <location>
        <begin position="1244"/>
        <end position="1332"/>
    </location>
</feature>
<dbReference type="InterPro" id="IPR018247">
    <property type="entry name" value="EF_Hand_1_Ca_BS"/>
</dbReference>
<reference evidence="9 10" key="1">
    <citation type="submission" date="2024-02" db="EMBL/GenBank/DDBJ databases">
        <authorList>
            <person name="Chen Y."/>
            <person name="Shah S."/>
            <person name="Dougan E. K."/>
            <person name="Thang M."/>
            <person name="Chan C."/>
        </authorList>
    </citation>
    <scope>NUCLEOTIDE SEQUENCE [LARGE SCALE GENOMIC DNA]</scope>
</reference>
<gene>
    <name evidence="9" type="ORF">CCMP2556_LOCUS46702</name>
</gene>
<protein>
    <recommendedName>
        <fullName evidence="8">HYDIN/VesB/CFA65-like Ig-like domain-containing protein</fullName>
    </recommendedName>
</protein>
<dbReference type="PROSITE" id="PS00018">
    <property type="entry name" value="EF_HAND_1"/>
    <property type="match status" value="1"/>
</dbReference>
<dbReference type="InterPro" id="IPR033305">
    <property type="entry name" value="Hydin-like"/>
</dbReference>
<feature type="compositionally biased region" description="Basic and acidic residues" evidence="7">
    <location>
        <begin position="9"/>
        <end position="24"/>
    </location>
</feature>
<evidence type="ECO:0000256" key="1">
    <source>
        <dbReference type="ARBA" id="ARBA00004138"/>
    </source>
</evidence>
<comment type="caution">
    <text evidence="9">The sequence shown here is derived from an EMBL/GenBank/DDBJ whole genome shotgun (WGS) entry which is preliminary data.</text>
</comment>
<dbReference type="PANTHER" id="PTHR23053:SF0">
    <property type="entry name" value="HYDROCEPHALUS-INDUCING PROTEIN HOMOLOG"/>
    <property type="match status" value="1"/>
</dbReference>
<feature type="region of interest" description="Disordered" evidence="7">
    <location>
        <begin position="1340"/>
        <end position="1380"/>
    </location>
</feature>
<evidence type="ECO:0000256" key="6">
    <source>
        <dbReference type="ARBA" id="ARBA00023273"/>
    </source>
</evidence>